<dbReference type="InterPro" id="IPR036866">
    <property type="entry name" value="RibonucZ/Hydroxyglut_hydro"/>
</dbReference>
<evidence type="ECO:0000256" key="4">
    <source>
        <dbReference type="ARBA" id="ARBA00022833"/>
    </source>
</evidence>
<evidence type="ECO:0000256" key="1">
    <source>
        <dbReference type="ARBA" id="ARBA00007749"/>
    </source>
</evidence>
<name>A0A9P7KBN9_9AGAR</name>
<reference evidence="6" key="1">
    <citation type="submission" date="2020-07" db="EMBL/GenBank/DDBJ databases">
        <authorList>
            <person name="Nieuwenhuis M."/>
            <person name="Van De Peppel L.J.J."/>
        </authorList>
    </citation>
    <scope>NUCLEOTIDE SEQUENCE</scope>
    <source>
        <strain evidence="6">AP01</strain>
        <tissue evidence="6">Mycelium</tissue>
    </source>
</reference>
<dbReference type="SUPFAM" id="SSF56281">
    <property type="entry name" value="Metallo-hydrolase/oxidoreductase"/>
    <property type="match status" value="1"/>
</dbReference>
<dbReference type="PANTHER" id="PTHR42978">
    <property type="entry name" value="QUORUM-QUENCHING LACTONASE YTNP-RELATED-RELATED"/>
    <property type="match status" value="1"/>
</dbReference>
<dbReference type="AlphaFoldDB" id="A0A9P7KBN9"/>
<dbReference type="Proteomes" id="UP000775547">
    <property type="component" value="Unassembled WGS sequence"/>
</dbReference>
<evidence type="ECO:0000256" key="2">
    <source>
        <dbReference type="ARBA" id="ARBA00022723"/>
    </source>
</evidence>
<keyword evidence="2" id="KW-0479">Metal-binding</keyword>
<dbReference type="Pfam" id="PF00753">
    <property type="entry name" value="Lactamase_B"/>
    <property type="match status" value="1"/>
</dbReference>
<feature type="domain" description="Metallo-beta-lactamase" evidence="5">
    <location>
        <begin position="49"/>
        <end position="263"/>
    </location>
</feature>
<dbReference type="SMART" id="SM00849">
    <property type="entry name" value="Lactamase_B"/>
    <property type="match status" value="1"/>
</dbReference>
<reference evidence="6" key="2">
    <citation type="submission" date="2021-10" db="EMBL/GenBank/DDBJ databases">
        <title>Phylogenomics reveals ancestral predisposition of the termite-cultivated fungus Termitomyces towards a domesticated lifestyle.</title>
        <authorList>
            <person name="Auxier B."/>
            <person name="Grum-Grzhimaylo A."/>
            <person name="Cardenas M.E."/>
            <person name="Lodge J.D."/>
            <person name="Laessoe T."/>
            <person name="Pedersen O."/>
            <person name="Smith M.E."/>
            <person name="Kuyper T.W."/>
            <person name="Franco-Molano E.A."/>
            <person name="Baroni T.J."/>
            <person name="Aanen D.K."/>
        </authorList>
    </citation>
    <scope>NUCLEOTIDE SEQUENCE</scope>
    <source>
        <strain evidence="6">AP01</strain>
        <tissue evidence="6">Mycelium</tissue>
    </source>
</reference>
<dbReference type="GO" id="GO:0016787">
    <property type="term" value="F:hydrolase activity"/>
    <property type="evidence" value="ECO:0007669"/>
    <property type="project" value="UniProtKB-KW"/>
</dbReference>
<evidence type="ECO:0000313" key="6">
    <source>
        <dbReference type="EMBL" id="KAG5645971.1"/>
    </source>
</evidence>
<keyword evidence="4" id="KW-0862">Zinc</keyword>
<keyword evidence="7" id="KW-1185">Reference proteome</keyword>
<accession>A0A9P7KBN9</accession>
<evidence type="ECO:0000259" key="5">
    <source>
        <dbReference type="SMART" id="SM00849"/>
    </source>
</evidence>
<dbReference type="InterPro" id="IPR001279">
    <property type="entry name" value="Metallo-B-lactamas"/>
</dbReference>
<protein>
    <recommendedName>
        <fullName evidence="5">Metallo-beta-lactamase domain-containing protein</fullName>
    </recommendedName>
</protein>
<evidence type="ECO:0000256" key="3">
    <source>
        <dbReference type="ARBA" id="ARBA00022801"/>
    </source>
</evidence>
<keyword evidence="3" id="KW-0378">Hydrolase</keyword>
<gene>
    <name evidence="6" type="ORF">DXG03_004763</name>
</gene>
<comment type="similarity">
    <text evidence="1">Belongs to the metallo-beta-lactamase superfamily.</text>
</comment>
<organism evidence="6 7">
    <name type="scientific">Asterophora parasitica</name>
    <dbReference type="NCBI Taxonomy" id="117018"/>
    <lineage>
        <taxon>Eukaryota</taxon>
        <taxon>Fungi</taxon>
        <taxon>Dikarya</taxon>
        <taxon>Basidiomycota</taxon>
        <taxon>Agaricomycotina</taxon>
        <taxon>Agaricomycetes</taxon>
        <taxon>Agaricomycetidae</taxon>
        <taxon>Agaricales</taxon>
        <taxon>Tricholomatineae</taxon>
        <taxon>Lyophyllaceae</taxon>
        <taxon>Asterophora</taxon>
    </lineage>
</organism>
<dbReference type="EMBL" id="JABCKV010000029">
    <property type="protein sequence ID" value="KAG5645971.1"/>
    <property type="molecule type" value="Genomic_DNA"/>
</dbReference>
<proteinExistence type="inferred from homology"/>
<dbReference type="GO" id="GO:0046872">
    <property type="term" value="F:metal ion binding"/>
    <property type="evidence" value="ECO:0007669"/>
    <property type="project" value="UniProtKB-KW"/>
</dbReference>
<dbReference type="PANTHER" id="PTHR42978:SF5">
    <property type="entry name" value="METALLO-BETA-LACTAMASE DOMAIN-CONTAINING PROTEIN"/>
    <property type="match status" value="1"/>
</dbReference>
<dbReference type="CDD" id="cd07730">
    <property type="entry name" value="metallo-hydrolase-like_MBL-fold"/>
    <property type="match status" value="1"/>
</dbReference>
<sequence>MPSYTDLGIPTSTSTINVSVFDMASGHDRAPAALFMAPILPGNENLSGPMYAFLVEHKASGRRVMFDLGPRKDLENCVKPLAEMYEKEIFQTFVEKDITEQLVEGGIPLESVDTVIWSHSHFDHTGDMAKWPAATQLVVGQGTLLEPFSVNSKSSLLDSDVSDHKIRKIKFDESSHKFGDFRAVDFFGDGSFYLLDAPGHLSGHMVALARVTPTTFLLLGGDTCHHVGQMRPNEHFHRHHPCPGDLLAAARSSISTEYFGPTFEDGTFDLASRKVPLLQIPENTFYEDEPKARETISHLGVLDANDDVFVIMAHDISLTKVIEKYPARLNAWKEKGWKQKAVWGFVDEKNPAFIFAPKQGK</sequence>
<dbReference type="Gene3D" id="3.60.15.10">
    <property type="entry name" value="Ribonuclease Z/Hydroxyacylglutathione hydrolase-like"/>
    <property type="match status" value="1"/>
</dbReference>
<comment type="caution">
    <text evidence="6">The sequence shown here is derived from an EMBL/GenBank/DDBJ whole genome shotgun (WGS) entry which is preliminary data.</text>
</comment>
<dbReference type="OrthoDB" id="10250730at2759"/>
<evidence type="ECO:0000313" key="7">
    <source>
        <dbReference type="Proteomes" id="UP000775547"/>
    </source>
</evidence>
<dbReference type="InterPro" id="IPR051013">
    <property type="entry name" value="MBL_superfamily_lactonases"/>
</dbReference>